<feature type="transmembrane region" description="Helical" evidence="1">
    <location>
        <begin position="64"/>
        <end position="84"/>
    </location>
</feature>
<organism evidence="2 3">
    <name type="scientific">Streptomyces himalayensis subsp. himalayensis</name>
    <dbReference type="NCBI Taxonomy" id="2756131"/>
    <lineage>
        <taxon>Bacteria</taxon>
        <taxon>Bacillati</taxon>
        <taxon>Actinomycetota</taxon>
        <taxon>Actinomycetes</taxon>
        <taxon>Kitasatosporales</taxon>
        <taxon>Streptomycetaceae</taxon>
        <taxon>Streptomyces</taxon>
        <taxon>Streptomyces himalayensis</taxon>
    </lineage>
</organism>
<name>A0A7W0DHG2_9ACTN</name>
<protein>
    <submittedName>
        <fullName evidence="2">Uncharacterized protein</fullName>
    </submittedName>
</protein>
<proteinExistence type="predicted"/>
<feature type="transmembrane region" description="Helical" evidence="1">
    <location>
        <begin position="90"/>
        <end position="114"/>
    </location>
</feature>
<reference evidence="2 3" key="1">
    <citation type="submission" date="2020-07" db="EMBL/GenBank/DDBJ databases">
        <title>Streptomyces isolated from Indian soil.</title>
        <authorList>
            <person name="Mandal S."/>
            <person name="Maiti P.K."/>
        </authorList>
    </citation>
    <scope>NUCLEOTIDE SEQUENCE [LARGE SCALE GENOMIC DNA]</scope>
    <source>
        <strain evidence="2 3">PSKA28</strain>
    </source>
</reference>
<dbReference type="Proteomes" id="UP000545761">
    <property type="component" value="Unassembled WGS sequence"/>
</dbReference>
<dbReference type="AlphaFoldDB" id="A0A7W0DHG2"/>
<dbReference type="RefSeq" id="WP_181656051.1">
    <property type="nucleotide sequence ID" value="NZ_JACEHE010000002.1"/>
</dbReference>
<comment type="caution">
    <text evidence="2">The sequence shown here is derived from an EMBL/GenBank/DDBJ whole genome shotgun (WGS) entry which is preliminary data.</text>
</comment>
<dbReference type="EMBL" id="JACEHE010000002">
    <property type="protein sequence ID" value="MBA2945112.1"/>
    <property type="molecule type" value="Genomic_DNA"/>
</dbReference>
<accession>A0A7W0DHG2</accession>
<keyword evidence="1" id="KW-1133">Transmembrane helix</keyword>
<evidence type="ECO:0000313" key="3">
    <source>
        <dbReference type="Proteomes" id="UP000545761"/>
    </source>
</evidence>
<evidence type="ECO:0000256" key="1">
    <source>
        <dbReference type="SAM" id="Phobius"/>
    </source>
</evidence>
<gene>
    <name evidence="2" type="ORF">H1D24_04530</name>
</gene>
<keyword evidence="1" id="KW-0472">Membrane</keyword>
<keyword evidence="1" id="KW-0812">Transmembrane</keyword>
<evidence type="ECO:0000313" key="2">
    <source>
        <dbReference type="EMBL" id="MBA2945112.1"/>
    </source>
</evidence>
<sequence>MLLAIGDVVRVRSDKSLGTVAGVAAHRSGNVVDLQMNGNILRPVRPADIEVVARGFKPMTSGRALATLLFLVLGIAAAVANGHYVRDLGANWATVVFVSFTSLTTVTGGLMNVFNRPRRVRV</sequence>